<evidence type="ECO:0000313" key="9">
    <source>
        <dbReference type="EMBL" id="CAJ2508879.1"/>
    </source>
</evidence>
<evidence type="ECO:0000313" key="10">
    <source>
        <dbReference type="Proteomes" id="UP001295740"/>
    </source>
</evidence>
<keyword evidence="10" id="KW-1185">Reference proteome</keyword>
<keyword evidence="6" id="KW-0863">Zinc-finger</keyword>
<dbReference type="PANTHER" id="PTHR46077:SF1">
    <property type="entry name" value="TOP1 BINDING ARGININE_SERINE RICH PROTEIN, E3 UBIQUITIN LIGASE"/>
    <property type="match status" value="1"/>
</dbReference>
<keyword evidence="5" id="KW-0804">Transcription</keyword>
<feature type="region of interest" description="Disordered" evidence="7">
    <location>
        <begin position="424"/>
        <end position="464"/>
    </location>
</feature>
<dbReference type="InterPro" id="IPR013083">
    <property type="entry name" value="Znf_RING/FYVE/PHD"/>
</dbReference>
<evidence type="ECO:0000256" key="2">
    <source>
        <dbReference type="ARBA" id="ARBA00012483"/>
    </source>
</evidence>
<reference evidence="9" key="1">
    <citation type="submission" date="2023-10" db="EMBL/GenBank/DDBJ databases">
        <authorList>
            <person name="Hackl T."/>
        </authorList>
    </citation>
    <scope>NUCLEOTIDE SEQUENCE</scope>
</reference>
<dbReference type="GO" id="GO:0061630">
    <property type="term" value="F:ubiquitin protein ligase activity"/>
    <property type="evidence" value="ECO:0007669"/>
    <property type="project" value="UniProtKB-EC"/>
</dbReference>
<evidence type="ECO:0000256" key="3">
    <source>
        <dbReference type="ARBA" id="ARBA00022679"/>
    </source>
</evidence>
<dbReference type="GO" id="GO:0008270">
    <property type="term" value="F:zinc ion binding"/>
    <property type="evidence" value="ECO:0007669"/>
    <property type="project" value="UniProtKB-KW"/>
</dbReference>
<gene>
    <name evidence="9" type="ORF">KHLLAP_LOCUS9347</name>
</gene>
<proteinExistence type="predicted"/>
<dbReference type="Gene3D" id="3.30.40.10">
    <property type="entry name" value="Zinc/RING finger domain, C3HC4 (zinc finger)"/>
    <property type="match status" value="1"/>
</dbReference>
<feature type="region of interest" description="Disordered" evidence="7">
    <location>
        <begin position="583"/>
        <end position="609"/>
    </location>
</feature>
<name>A0AAI8VQL2_9PEZI</name>
<evidence type="ECO:0000259" key="8">
    <source>
        <dbReference type="PROSITE" id="PS50089"/>
    </source>
</evidence>
<protein>
    <recommendedName>
        <fullName evidence="2">RING-type E3 ubiquitin transferase</fullName>
        <ecNumber evidence="2">2.3.2.27</ecNumber>
    </recommendedName>
</protein>
<dbReference type="Proteomes" id="UP001295740">
    <property type="component" value="Unassembled WGS sequence"/>
</dbReference>
<feature type="compositionally biased region" description="Basic and acidic residues" evidence="7">
    <location>
        <begin position="194"/>
        <end position="217"/>
    </location>
</feature>
<organism evidence="9 10">
    <name type="scientific">Anthostomella pinea</name>
    <dbReference type="NCBI Taxonomy" id="933095"/>
    <lineage>
        <taxon>Eukaryota</taxon>
        <taxon>Fungi</taxon>
        <taxon>Dikarya</taxon>
        <taxon>Ascomycota</taxon>
        <taxon>Pezizomycotina</taxon>
        <taxon>Sordariomycetes</taxon>
        <taxon>Xylariomycetidae</taxon>
        <taxon>Xylariales</taxon>
        <taxon>Xylariaceae</taxon>
        <taxon>Anthostomella</taxon>
    </lineage>
</organism>
<keyword evidence="4" id="KW-0805">Transcription regulation</keyword>
<feature type="compositionally biased region" description="Acidic residues" evidence="7">
    <location>
        <begin position="681"/>
        <end position="694"/>
    </location>
</feature>
<keyword evidence="6" id="KW-0862">Zinc</keyword>
<keyword evidence="6" id="KW-0479">Metal-binding</keyword>
<feature type="compositionally biased region" description="Basic and acidic residues" evidence="7">
    <location>
        <begin position="631"/>
        <end position="646"/>
    </location>
</feature>
<feature type="region of interest" description="Disordered" evidence="7">
    <location>
        <begin position="630"/>
        <end position="694"/>
    </location>
</feature>
<dbReference type="SUPFAM" id="SSF57850">
    <property type="entry name" value="RING/U-box"/>
    <property type="match status" value="1"/>
</dbReference>
<accession>A0AAI8VQL2</accession>
<dbReference type="AlphaFoldDB" id="A0AAI8VQL2"/>
<dbReference type="EMBL" id="CAUWAG010000012">
    <property type="protein sequence ID" value="CAJ2508879.1"/>
    <property type="molecule type" value="Genomic_DNA"/>
</dbReference>
<feature type="compositionally biased region" description="Basic and acidic residues" evidence="7">
    <location>
        <begin position="669"/>
        <end position="680"/>
    </location>
</feature>
<keyword evidence="3" id="KW-0808">Transferase</keyword>
<evidence type="ECO:0000256" key="6">
    <source>
        <dbReference type="PROSITE-ProRule" id="PRU00175"/>
    </source>
</evidence>
<evidence type="ECO:0000256" key="1">
    <source>
        <dbReference type="ARBA" id="ARBA00000900"/>
    </source>
</evidence>
<evidence type="ECO:0000256" key="4">
    <source>
        <dbReference type="ARBA" id="ARBA00023015"/>
    </source>
</evidence>
<feature type="domain" description="RING-type" evidence="8">
    <location>
        <begin position="110"/>
        <end position="150"/>
    </location>
</feature>
<dbReference type="PANTHER" id="PTHR46077">
    <property type="entry name" value="E3 UBIQUITIN-PROTEIN LIGASE TOPORS"/>
    <property type="match status" value="1"/>
</dbReference>
<dbReference type="PROSITE" id="PS50089">
    <property type="entry name" value="ZF_RING_2"/>
    <property type="match status" value="1"/>
</dbReference>
<dbReference type="InterPro" id="IPR001841">
    <property type="entry name" value="Znf_RING"/>
</dbReference>
<feature type="region of interest" description="Disordered" evidence="7">
    <location>
        <begin position="185"/>
        <end position="217"/>
    </location>
</feature>
<evidence type="ECO:0000256" key="5">
    <source>
        <dbReference type="ARBA" id="ARBA00023163"/>
    </source>
</evidence>
<sequence>MEERATRLGNRDEPAKRLYQYALVGKAGGVAALLVGSSLPSQLPTTDRDPVGLLVCSDIFTLSPRPMTLSMDSDSDDIQSRVLQSTLAEVATRHTPGVNGDPDEKSEAWCVICLDSITEPCEARPCHHSHFDYLCLISWLERSSKCPLCKGPVHEVLHDFGHDGSGTSRTYPVPQVADVIQQARPISRHQPSRPGDREHAIRQQDRVRQRPGTDDEAILRRQQVYRDQLYSLHVGSNPRSRYREITPALFESEPEMVSRARTWLRRELRVFEFLGTPSSAQGSGDVMTRRRANNAEFLLEYVIAILKTVDIQGSQGQAIDMLVGFIGRENSTLLLHELRNFLRSPLSLEAWDREDLESTVSKLGDITTGAIKDLSDLVRSMSLDVFTINDTQQQQSAECKRETQELKKKVTAILSELEYQKLQDKAATPKEVQPRSLNDLGLSPISSRTRRRRVQGNAPTPREVEPKKVKITAVPYIGKFNTQYKAAAAPKANESKKMKITANSKRKDLDHLDGEIDLEVGRGEAKKPRLSSGQGIRHLVDTFDSFPFQHRHVYFPDSYDRHRTGNSVANHYPLPAPINRNPLLHPYDYRPQLNPSNTDPARNAGLHVPASDYQPLRYLTTMRRTGGFGVREYHSRPEHGQDHPTHDSNCLPQEPDLQRDSEATYDALPSEKDEPEHLQLDPEETENDVFPEDD</sequence>
<dbReference type="Pfam" id="PF13639">
    <property type="entry name" value="zf-RING_2"/>
    <property type="match status" value="1"/>
</dbReference>
<comment type="catalytic activity">
    <reaction evidence="1">
        <text>S-ubiquitinyl-[E2 ubiquitin-conjugating enzyme]-L-cysteine + [acceptor protein]-L-lysine = [E2 ubiquitin-conjugating enzyme]-L-cysteine + N(6)-ubiquitinyl-[acceptor protein]-L-lysine.</text>
        <dbReference type="EC" id="2.3.2.27"/>
    </reaction>
</comment>
<dbReference type="GO" id="GO:0000209">
    <property type="term" value="P:protein polyubiquitination"/>
    <property type="evidence" value="ECO:0007669"/>
    <property type="project" value="TreeGrafter"/>
</dbReference>
<comment type="caution">
    <text evidence="9">The sequence shown here is derived from an EMBL/GenBank/DDBJ whole genome shotgun (WGS) entry which is preliminary data.</text>
</comment>
<dbReference type="GO" id="GO:0006513">
    <property type="term" value="P:protein monoubiquitination"/>
    <property type="evidence" value="ECO:0007669"/>
    <property type="project" value="TreeGrafter"/>
</dbReference>
<dbReference type="EC" id="2.3.2.27" evidence="2"/>
<evidence type="ECO:0000256" key="7">
    <source>
        <dbReference type="SAM" id="MobiDB-lite"/>
    </source>
</evidence>